<keyword evidence="4" id="KW-1185">Reference proteome</keyword>
<dbReference type="PROSITE" id="PS50878">
    <property type="entry name" value="RT_POL"/>
    <property type="match status" value="1"/>
</dbReference>
<dbReference type="EMBL" id="JAINUG010001050">
    <property type="protein sequence ID" value="KAJ8358291.1"/>
    <property type="molecule type" value="Genomic_DNA"/>
</dbReference>
<reference evidence="3" key="1">
    <citation type="journal article" date="2023" name="Science">
        <title>Genome structures resolve the early diversification of teleost fishes.</title>
        <authorList>
            <person name="Parey E."/>
            <person name="Louis A."/>
            <person name="Montfort J."/>
            <person name="Bouchez O."/>
            <person name="Roques C."/>
            <person name="Iampietro C."/>
            <person name="Lluch J."/>
            <person name="Castinel A."/>
            <person name="Donnadieu C."/>
            <person name="Desvignes T."/>
            <person name="Floi Bucao C."/>
            <person name="Jouanno E."/>
            <person name="Wen M."/>
            <person name="Mejri S."/>
            <person name="Dirks R."/>
            <person name="Jansen H."/>
            <person name="Henkel C."/>
            <person name="Chen W.J."/>
            <person name="Zahm M."/>
            <person name="Cabau C."/>
            <person name="Klopp C."/>
            <person name="Thompson A.W."/>
            <person name="Robinson-Rechavi M."/>
            <person name="Braasch I."/>
            <person name="Lecointre G."/>
            <person name="Bobe J."/>
            <person name="Postlethwait J.H."/>
            <person name="Berthelot C."/>
            <person name="Roest Crollius H."/>
            <person name="Guiguen Y."/>
        </authorList>
    </citation>
    <scope>NUCLEOTIDE SEQUENCE</scope>
    <source>
        <strain evidence="3">NC1722</strain>
    </source>
</reference>
<dbReference type="InterPro" id="IPR043502">
    <property type="entry name" value="DNA/RNA_pol_sf"/>
</dbReference>
<name>A0AAD7R2K8_9TELE</name>
<sequence length="1085" mass="117797">MPGSGSGFGGGQRCWAAFGPWSSAVSCACVGVCPCPSLCPSSCSRLYPCPKPLFIWFRMRMGQGSCPPQPPPPLYPPPLTPPPPSPFPIYGPSPGPPPVPVRDKENSTGGEEAAFPGGMSPELFPSPSGTGVAGPGEGAMSPSMERAALPTTLDLDTPPGEWGDSEWEEAKPTRKRALSGGQEHPRGSKSAPAVPLTNRFEAWRGDGDEENGEEGMGLDLMACSPEIWPPFEQDQASTMAVIVTSNVRGLRDPTKRAAVFASLGAMRGDIFLLQEVHLRDVEDAAALSHGRDGAGEGGIDYSARALAEEVVRDFSLVDAYRVSHPSDAGITWRNSRGAASRLDYIFVGGGQSGMKCVLLPSWASDHDMLRVSLPADRPKWGPGFWRLNTSLLGSGAFVTAFTRCYSTVRALRPLYTSVVEWWEAAKSRFASFCRLHAVGARRRDGAEVTKWTGALAYLHGRLNRGESVDWAAYEGAKERLRGLLEARAKALAFQARLRELEEGERATAFFFQAARARRGASAIAGLRRRDGTLAEGPAMLAVAESYYAELFSRRACDPAAEARLLDCVSARLGAEEAQAMEADVTLEEEKAFDRVQHGFLFGVLGRMGFGPRFIGWVRTLYAGAYSCVRVNGFLSGAVEQVGGVRQGCPLSPLLYVLFMEPFAELVRRDPGVDGVRLPGAAGEVLKIQQYADDTTLFVSSVRSLGRIRALTDLFGAGTGSRVNMAKSSVLFCGSWTEDIGDSGGFAVCEGGLKILGIRFWARGSAAQNWKARLTRVRSGLGMWSRRQLSLTGKVTVVRSVLLPLLLHLAYVFPVPARAKIALTRAVFRFLWGGRCEYVSRELMYAPVRGRGVPRVPLKLDVLYASFASKTFLERVPHKCFFLARFYLAGFFRHLVVLSHVVPRADVRSPAYEAVARFFRQCPPSISRAEALDHRALYARLACRQVVVPSGVPAGVRWDRVSGGGAPGVVRDLHWRCALGRLPVREVLYRHGCTASALCPRGCGAPETVSHVFWGCPFAGEFWGLVLGLLRRVGPGFVLSRDGVVYRRGLGVVPTVSAGVLWDILGHAKWVLWEGRMSAVVVKMER</sequence>
<dbReference type="Pfam" id="PF00078">
    <property type="entry name" value="RVT_1"/>
    <property type="match status" value="1"/>
</dbReference>
<proteinExistence type="predicted"/>
<accession>A0AAD7R2K8</accession>
<feature type="domain" description="Reverse transcriptase" evidence="2">
    <location>
        <begin position="507"/>
        <end position="759"/>
    </location>
</feature>
<comment type="caution">
    <text evidence="3">The sequence shown here is derived from an EMBL/GenBank/DDBJ whole genome shotgun (WGS) entry which is preliminary data.</text>
</comment>
<dbReference type="SUPFAM" id="SSF56219">
    <property type="entry name" value="DNase I-like"/>
    <property type="match status" value="1"/>
</dbReference>
<gene>
    <name evidence="3" type="ORF">AAFF_G00017080</name>
</gene>
<dbReference type="InterPro" id="IPR026960">
    <property type="entry name" value="RVT-Znf"/>
</dbReference>
<feature type="region of interest" description="Disordered" evidence="1">
    <location>
        <begin position="66"/>
        <end position="143"/>
    </location>
</feature>
<dbReference type="InterPro" id="IPR000477">
    <property type="entry name" value="RT_dom"/>
</dbReference>
<dbReference type="SUPFAM" id="SSF56672">
    <property type="entry name" value="DNA/RNA polymerases"/>
    <property type="match status" value="1"/>
</dbReference>
<dbReference type="Proteomes" id="UP001221898">
    <property type="component" value="Unassembled WGS sequence"/>
</dbReference>
<protein>
    <recommendedName>
        <fullName evidence="2">Reverse transcriptase domain-containing protein</fullName>
    </recommendedName>
</protein>
<organism evidence="3 4">
    <name type="scientific">Aldrovandia affinis</name>
    <dbReference type="NCBI Taxonomy" id="143900"/>
    <lineage>
        <taxon>Eukaryota</taxon>
        <taxon>Metazoa</taxon>
        <taxon>Chordata</taxon>
        <taxon>Craniata</taxon>
        <taxon>Vertebrata</taxon>
        <taxon>Euteleostomi</taxon>
        <taxon>Actinopterygii</taxon>
        <taxon>Neopterygii</taxon>
        <taxon>Teleostei</taxon>
        <taxon>Notacanthiformes</taxon>
        <taxon>Halosauridae</taxon>
        <taxon>Aldrovandia</taxon>
    </lineage>
</organism>
<evidence type="ECO:0000259" key="2">
    <source>
        <dbReference type="PROSITE" id="PS50878"/>
    </source>
</evidence>
<evidence type="ECO:0000313" key="3">
    <source>
        <dbReference type="EMBL" id="KAJ8358291.1"/>
    </source>
</evidence>
<dbReference type="Gene3D" id="3.60.10.10">
    <property type="entry name" value="Endonuclease/exonuclease/phosphatase"/>
    <property type="match status" value="1"/>
</dbReference>
<evidence type="ECO:0000256" key="1">
    <source>
        <dbReference type="SAM" id="MobiDB-lite"/>
    </source>
</evidence>
<dbReference type="Pfam" id="PF13966">
    <property type="entry name" value="zf-RVT"/>
    <property type="match status" value="1"/>
</dbReference>
<evidence type="ECO:0000313" key="4">
    <source>
        <dbReference type="Proteomes" id="UP001221898"/>
    </source>
</evidence>
<dbReference type="AlphaFoldDB" id="A0AAD7R2K8"/>
<feature type="compositionally biased region" description="Pro residues" evidence="1">
    <location>
        <begin position="67"/>
        <end position="100"/>
    </location>
</feature>
<feature type="region of interest" description="Disordered" evidence="1">
    <location>
        <begin position="156"/>
        <end position="193"/>
    </location>
</feature>
<dbReference type="PANTHER" id="PTHR19446">
    <property type="entry name" value="REVERSE TRANSCRIPTASES"/>
    <property type="match status" value="1"/>
</dbReference>
<dbReference type="InterPro" id="IPR036691">
    <property type="entry name" value="Endo/exonu/phosph_ase_sf"/>
</dbReference>